<keyword evidence="13" id="KW-1185">Reference proteome</keyword>
<dbReference type="Pfam" id="PF08234">
    <property type="entry name" value="Spindle_Spc25"/>
    <property type="match status" value="1"/>
</dbReference>
<organism evidence="12 13">
    <name type="scientific">Amanita thiersii Skay4041</name>
    <dbReference type="NCBI Taxonomy" id="703135"/>
    <lineage>
        <taxon>Eukaryota</taxon>
        <taxon>Fungi</taxon>
        <taxon>Dikarya</taxon>
        <taxon>Basidiomycota</taxon>
        <taxon>Agaricomycotina</taxon>
        <taxon>Agaricomycetes</taxon>
        <taxon>Agaricomycetidae</taxon>
        <taxon>Agaricales</taxon>
        <taxon>Pluteineae</taxon>
        <taxon>Amanitaceae</taxon>
        <taxon>Amanita</taxon>
    </lineage>
</organism>
<dbReference type="GO" id="GO:0005634">
    <property type="term" value="C:nucleus"/>
    <property type="evidence" value="ECO:0007669"/>
    <property type="project" value="UniProtKB-SubCell"/>
</dbReference>
<dbReference type="Proteomes" id="UP000242287">
    <property type="component" value="Unassembled WGS sequence"/>
</dbReference>
<evidence type="ECO:0000256" key="8">
    <source>
        <dbReference type="ARBA" id="ARBA00023328"/>
    </source>
</evidence>
<feature type="coiled-coil region" evidence="10">
    <location>
        <begin position="81"/>
        <end position="153"/>
    </location>
</feature>
<evidence type="ECO:0000256" key="4">
    <source>
        <dbReference type="ARBA" id="ARBA00022776"/>
    </source>
</evidence>
<dbReference type="InterPro" id="IPR013255">
    <property type="entry name" value="Spc25_C"/>
</dbReference>
<dbReference type="GO" id="GO:0031262">
    <property type="term" value="C:Ndc80 complex"/>
    <property type="evidence" value="ECO:0007669"/>
    <property type="project" value="InterPro"/>
</dbReference>
<evidence type="ECO:0000256" key="10">
    <source>
        <dbReference type="SAM" id="Coils"/>
    </source>
</evidence>
<feature type="domain" description="Chromosome segregation protein Spc25 C-terminal" evidence="11">
    <location>
        <begin position="172"/>
        <end position="240"/>
    </location>
</feature>
<evidence type="ECO:0000259" key="11">
    <source>
        <dbReference type="Pfam" id="PF08234"/>
    </source>
</evidence>
<keyword evidence="6 10" id="KW-0175">Coiled coil</keyword>
<evidence type="ECO:0000313" key="13">
    <source>
        <dbReference type="Proteomes" id="UP000242287"/>
    </source>
</evidence>
<reference evidence="12 13" key="1">
    <citation type="submission" date="2014-02" db="EMBL/GenBank/DDBJ databases">
        <title>Transposable element dynamics among asymbiotic and ectomycorrhizal Amanita fungi.</title>
        <authorList>
            <consortium name="DOE Joint Genome Institute"/>
            <person name="Hess J."/>
            <person name="Skrede I."/>
            <person name="Wolfe B."/>
            <person name="LaButti K."/>
            <person name="Ohm R.A."/>
            <person name="Grigoriev I.V."/>
            <person name="Pringle A."/>
        </authorList>
    </citation>
    <scope>NUCLEOTIDE SEQUENCE [LARGE SCALE GENOMIC DNA]</scope>
    <source>
        <strain evidence="12 13">SKay4041</strain>
    </source>
</reference>
<keyword evidence="7 9" id="KW-0131">Cell cycle</keyword>
<keyword evidence="9" id="KW-0539">Nucleus</keyword>
<evidence type="ECO:0000256" key="9">
    <source>
        <dbReference type="RuleBase" id="RU367150"/>
    </source>
</evidence>
<evidence type="ECO:0000256" key="3">
    <source>
        <dbReference type="ARBA" id="ARBA00022618"/>
    </source>
</evidence>
<evidence type="ECO:0000256" key="5">
    <source>
        <dbReference type="ARBA" id="ARBA00022838"/>
    </source>
</evidence>
<keyword evidence="2 9" id="KW-0158">Chromosome</keyword>
<dbReference type="GO" id="GO:0051301">
    <property type="term" value="P:cell division"/>
    <property type="evidence" value="ECO:0007669"/>
    <property type="project" value="UniProtKB-UniRule"/>
</dbReference>
<dbReference type="EMBL" id="KZ302072">
    <property type="protein sequence ID" value="PFH48200.1"/>
    <property type="molecule type" value="Genomic_DNA"/>
</dbReference>
<gene>
    <name evidence="12" type="ORF">AMATHDRAFT_150442</name>
</gene>
<keyword evidence="4 9" id="KW-0498">Mitosis</keyword>
<dbReference type="OrthoDB" id="4056921at2759"/>
<keyword evidence="8 9" id="KW-0137">Centromere</keyword>
<comment type="subcellular location">
    <subcellularLocation>
        <location evidence="9">Nucleus</location>
    </subcellularLocation>
    <subcellularLocation>
        <location evidence="9">Chromosome</location>
        <location evidence="9">Centromere</location>
        <location evidence="9">Kinetochore</location>
    </subcellularLocation>
</comment>
<sequence length="246" mass="28229">MAHVLHLPQIDLSALLAESNPQINLGIEAYETSTRNFLKVVSSYKSQTISLIADRRNQQVAEKKKINERVQVIETETNKCKLRELELMDELEREKEERKDAELAVTGFKRQLASLQEKCTEITAEIDQYQTIVANLQREKDKERSTLNAYALRANPDLAACEKHLSCVFEGIEKDQLLIRFYYLNHLEPDQECSLVLDVSSTVYKVITSSPNIPAMPIFVEMANKTQNIFIFILQVHNAFHTLFQG</sequence>
<evidence type="ECO:0000256" key="2">
    <source>
        <dbReference type="ARBA" id="ARBA00022454"/>
    </source>
</evidence>
<dbReference type="GO" id="GO:0007059">
    <property type="term" value="P:chromosome segregation"/>
    <property type="evidence" value="ECO:0007669"/>
    <property type="project" value="InterPro"/>
</dbReference>
<evidence type="ECO:0000256" key="7">
    <source>
        <dbReference type="ARBA" id="ARBA00023306"/>
    </source>
</evidence>
<dbReference type="Gene3D" id="3.30.457.50">
    <property type="entry name" value="Chromosome segregation protein Spc25"/>
    <property type="match status" value="1"/>
</dbReference>
<evidence type="ECO:0000256" key="6">
    <source>
        <dbReference type="ARBA" id="ARBA00023054"/>
    </source>
</evidence>
<comment type="function">
    <text evidence="9">Acts as a component of the essential kinetochore-associated NDC80 complex, which is required for chromosome segregation and spindle checkpoint activity.</text>
</comment>
<dbReference type="AlphaFoldDB" id="A0A2A9NKH6"/>
<name>A0A2A9NKH6_9AGAR</name>
<evidence type="ECO:0000256" key="1">
    <source>
        <dbReference type="ARBA" id="ARBA00006379"/>
    </source>
</evidence>
<comment type="similarity">
    <text evidence="1 9">Belongs to the SPC25 family.</text>
</comment>
<dbReference type="STRING" id="703135.A0A2A9NKH6"/>
<comment type="subunit">
    <text evidence="9">Component of the NDC80 complex.</text>
</comment>
<accession>A0A2A9NKH6</accession>
<dbReference type="CDD" id="cd23784">
    <property type="entry name" value="RWD_Spc25"/>
    <property type="match status" value="1"/>
</dbReference>
<keyword evidence="5 9" id="KW-0995">Kinetochore</keyword>
<evidence type="ECO:0000313" key="12">
    <source>
        <dbReference type="EMBL" id="PFH48200.1"/>
    </source>
</evidence>
<protein>
    <recommendedName>
        <fullName evidence="9">Kinetochore protein SPC25</fullName>
    </recommendedName>
</protein>
<keyword evidence="3 9" id="KW-0132">Cell division</keyword>
<proteinExistence type="inferred from homology"/>